<organism evidence="1 2">
    <name type="scientific">Neoaquamicrobium sediminum</name>
    <dbReference type="NCBI Taxonomy" id="1849104"/>
    <lineage>
        <taxon>Bacteria</taxon>
        <taxon>Pseudomonadati</taxon>
        <taxon>Pseudomonadota</taxon>
        <taxon>Alphaproteobacteria</taxon>
        <taxon>Hyphomicrobiales</taxon>
        <taxon>Phyllobacteriaceae</taxon>
        <taxon>Neoaquamicrobium</taxon>
    </lineage>
</organism>
<protein>
    <recommendedName>
        <fullName evidence="3">Sarcosine oxidase subunit gamma</fullName>
    </recommendedName>
</protein>
<comment type="caution">
    <text evidence="1">The sequence shown here is derived from an EMBL/GenBank/DDBJ whole genome shotgun (WGS) entry which is preliminary data.</text>
</comment>
<dbReference type="Proteomes" id="UP001559025">
    <property type="component" value="Unassembled WGS sequence"/>
</dbReference>
<dbReference type="SUPFAM" id="SSF103025">
    <property type="entry name" value="Folate-binding domain"/>
    <property type="match status" value="1"/>
</dbReference>
<proteinExistence type="predicted"/>
<keyword evidence="2" id="KW-1185">Reference proteome</keyword>
<accession>A0ABV3WYN5</accession>
<dbReference type="InterPro" id="IPR027266">
    <property type="entry name" value="TrmE/GcvT-like"/>
</dbReference>
<evidence type="ECO:0008006" key="3">
    <source>
        <dbReference type="Google" id="ProtNLM"/>
    </source>
</evidence>
<dbReference type="EMBL" id="JAZHFV010000006">
    <property type="protein sequence ID" value="MEX4009386.1"/>
    <property type="molecule type" value="Genomic_DNA"/>
</dbReference>
<gene>
    <name evidence="1" type="ORF">V1479_18900</name>
</gene>
<name>A0ABV3WYN5_9HYPH</name>
<dbReference type="RefSeq" id="WP_368804309.1">
    <property type="nucleotide sequence ID" value="NZ_JAZHFV010000006.1"/>
</dbReference>
<dbReference type="Gene3D" id="3.30.1360.120">
    <property type="entry name" value="Probable tRNA modification gtpase trme, domain 1"/>
    <property type="match status" value="1"/>
</dbReference>
<sequence length="174" mass="18682">MPEAMHDRGQFWSPAPDWTTAPIDGDGYSVRRELDFGQTLVSGDLGAAFAELMPGLPEIGLWSVAQAEPFAVRIGRDRALLVSPTPLAAAPGWRNGYVATPCDDAYAILEISGVALREIVAEGTSVDIEAGSRSAAVLFAGVTVFLYRIGPETARLHVEAPLAAYLWGWLEGRR</sequence>
<reference evidence="1 2" key="1">
    <citation type="submission" date="2024-01" db="EMBL/GenBank/DDBJ databases">
        <title>New evidence supports the origin of RcGTA from prophage.</title>
        <authorList>
            <person name="Xu Y."/>
            <person name="Liu B."/>
            <person name="Chen F."/>
        </authorList>
    </citation>
    <scope>NUCLEOTIDE SEQUENCE [LARGE SCALE GENOMIC DNA]</scope>
    <source>
        <strain evidence="1 2">CBW1107-2</strain>
    </source>
</reference>
<evidence type="ECO:0000313" key="2">
    <source>
        <dbReference type="Proteomes" id="UP001559025"/>
    </source>
</evidence>
<evidence type="ECO:0000313" key="1">
    <source>
        <dbReference type="EMBL" id="MEX4009386.1"/>
    </source>
</evidence>